<dbReference type="Proteomes" id="UP000887576">
    <property type="component" value="Unplaced"/>
</dbReference>
<sequence>MSYVLADPELFPNPSEFKPERYLDDCGVFKPHPAVIPFGIGKRTCLGEGLARTELFLILANLFHQFEMKADPSHPVSQERVLGSTVQAPKFVCTIKKRKI</sequence>
<name>A0AC34R960_9BILA</name>
<evidence type="ECO:0000313" key="1">
    <source>
        <dbReference type="Proteomes" id="UP000887576"/>
    </source>
</evidence>
<reference evidence="2" key="1">
    <citation type="submission" date="2022-11" db="UniProtKB">
        <authorList>
            <consortium name="WormBaseParasite"/>
        </authorList>
    </citation>
    <scope>IDENTIFICATION</scope>
</reference>
<organism evidence="1 2">
    <name type="scientific">Panagrolaimus sp. JU765</name>
    <dbReference type="NCBI Taxonomy" id="591449"/>
    <lineage>
        <taxon>Eukaryota</taxon>
        <taxon>Metazoa</taxon>
        <taxon>Ecdysozoa</taxon>
        <taxon>Nematoda</taxon>
        <taxon>Chromadorea</taxon>
        <taxon>Rhabditida</taxon>
        <taxon>Tylenchina</taxon>
        <taxon>Panagrolaimomorpha</taxon>
        <taxon>Panagrolaimoidea</taxon>
        <taxon>Panagrolaimidae</taxon>
        <taxon>Panagrolaimus</taxon>
    </lineage>
</organism>
<accession>A0AC34R960</accession>
<proteinExistence type="predicted"/>
<protein>
    <submittedName>
        <fullName evidence="2">Cytochrome P450</fullName>
    </submittedName>
</protein>
<evidence type="ECO:0000313" key="2">
    <source>
        <dbReference type="WBParaSite" id="JU765_v2.g4629.t1"/>
    </source>
</evidence>
<dbReference type="WBParaSite" id="JU765_v2.g4629.t1">
    <property type="protein sequence ID" value="JU765_v2.g4629.t1"/>
    <property type="gene ID" value="JU765_v2.g4629"/>
</dbReference>